<dbReference type="Pfam" id="PF00650">
    <property type="entry name" value="CRAL_TRIO"/>
    <property type="match status" value="1"/>
</dbReference>
<dbReference type="CDD" id="cd00170">
    <property type="entry name" value="SEC14"/>
    <property type="match status" value="1"/>
</dbReference>
<dbReference type="PROSITE" id="PS50191">
    <property type="entry name" value="CRAL_TRIO"/>
    <property type="match status" value="1"/>
</dbReference>
<dbReference type="InterPro" id="IPR036865">
    <property type="entry name" value="CRAL-TRIO_dom_sf"/>
</dbReference>
<dbReference type="SUPFAM" id="SSF52087">
    <property type="entry name" value="CRAL/TRIO domain"/>
    <property type="match status" value="1"/>
</dbReference>
<gene>
    <name evidence="3" type="ORF">HPB51_021785</name>
</gene>
<dbReference type="Proteomes" id="UP000821866">
    <property type="component" value="Chromosome 6"/>
</dbReference>
<keyword evidence="4" id="KW-1185">Reference proteome</keyword>
<dbReference type="Gene3D" id="1.10.8.20">
    <property type="entry name" value="N-terminal domain of phosphatidylinositol transfer protein sec14p"/>
    <property type="match status" value="1"/>
</dbReference>
<proteinExistence type="predicted"/>
<dbReference type="InterPro" id="IPR001251">
    <property type="entry name" value="CRAL-TRIO_dom"/>
</dbReference>
<evidence type="ECO:0000256" key="1">
    <source>
        <dbReference type="SAM" id="MobiDB-lite"/>
    </source>
</evidence>
<protein>
    <recommendedName>
        <fullName evidence="2">CRAL-TRIO domain-containing protein</fullName>
    </recommendedName>
</protein>
<dbReference type="EMBL" id="JABSTU010000008">
    <property type="protein sequence ID" value="KAH8024164.1"/>
    <property type="molecule type" value="Genomic_DNA"/>
</dbReference>
<comment type="caution">
    <text evidence="3">The sequence shown here is derived from an EMBL/GenBank/DDBJ whole genome shotgun (WGS) entry which is preliminary data.</text>
</comment>
<dbReference type="Gene3D" id="3.40.525.10">
    <property type="entry name" value="CRAL-TRIO lipid binding domain"/>
    <property type="match status" value="1"/>
</dbReference>
<evidence type="ECO:0000313" key="3">
    <source>
        <dbReference type="EMBL" id="KAH8024164.1"/>
    </source>
</evidence>
<dbReference type="SMART" id="SM01100">
    <property type="entry name" value="CRAL_TRIO_N"/>
    <property type="match status" value="1"/>
</dbReference>
<dbReference type="SUPFAM" id="SSF46938">
    <property type="entry name" value="CRAL/TRIO N-terminal domain"/>
    <property type="match status" value="1"/>
</dbReference>
<dbReference type="GO" id="GO:0016020">
    <property type="term" value="C:membrane"/>
    <property type="evidence" value="ECO:0007669"/>
    <property type="project" value="TreeGrafter"/>
</dbReference>
<sequence>MSGVYTKKCVDDVFDTSEGALPFKLQRIAEDELGETQAKRQDALEKLTQLLEAEPDLNANKDPKFLLRFLRVRKFDVDGALQTIRNYYRNRASCVTIYRDFLPRKARPAGRKLMMVMPNRDVYGRPIILCKPGKFFVSSEDSEIPYADLQCTWLICMEYIAADPAAQILGVVLLVDFAEFTADKIISFSFGLIRRALEYIQDCMPMRMKAIHIVKQSYAFDLFFALIKPFIKAKLAERFRFHGDNFEKLHEEISPKTLPEDYGGQGSPIDPDEFWKRVDAAEKDFAAANRFGYPMRDQDDLPPDTEELKQELTSL</sequence>
<organism evidence="3 4">
    <name type="scientific">Rhipicephalus microplus</name>
    <name type="common">Cattle tick</name>
    <name type="synonym">Boophilus microplus</name>
    <dbReference type="NCBI Taxonomy" id="6941"/>
    <lineage>
        <taxon>Eukaryota</taxon>
        <taxon>Metazoa</taxon>
        <taxon>Ecdysozoa</taxon>
        <taxon>Arthropoda</taxon>
        <taxon>Chelicerata</taxon>
        <taxon>Arachnida</taxon>
        <taxon>Acari</taxon>
        <taxon>Parasitiformes</taxon>
        <taxon>Ixodida</taxon>
        <taxon>Ixodoidea</taxon>
        <taxon>Ixodidae</taxon>
        <taxon>Rhipicephalinae</taxon>
        <taxon>Rhipicephalus</taxon>
        <taxon>Boophilus</taxon>
    </lineage>
</organism>
<feature type="compositionally biased region" description="Basic and acidic residues" evidence="1">
    <location>
        <begin position="306"/>
        <end position="315"/>
    </location>
</feature>
<name>A0A9J6DQ27_RHIMP</name>
<dbReference type="InterPro" id="IPR036273">
    <property type="entry name" value="CRAL/TRIO_N_dom_sf"/>
</dbReference>
<evidence type="ECO:0000259" key="2">
    <source>
        <dbReference type="PROSITE" id="PS50191"/>
    </source>
</evidence>
<accession>A0A9J6DQ27</accession>
<dbReference type="InterPro" id="IPR011074">
    <property type="entry name" value="CRAL/TRIO_N_dom"/>
</dbReference>
<dbReference type="Gene3D" id="1.20.5.1200">
    <property type="entry name" value="Alpha-tocopherol transfer"/>
    <property type="match status" value="1"/>
</dbReference>
<reference evidence="3" key="1">
    <citation type="journal article" date="2020" name="Cell">
        <title>Large-Scale Comparative Analyses of Tick Genomes Elucidate Their Genetic Diversity and Vector Capacities.</title>
        <authorList>
            <consortium name="Tick Genome and Microbiome Consortium (TIGMIC)"/>
            <person name="Jia N."/>
            <person name="Wang J."/>
            <person name="Shi W."/>
            <person name="Du L."/>
            <person name="Sun Y."/>
            <person name="Zhan W."/>
            <person name="Jiang J.F."/>
            <person name="Wang Q."/>
            <person name="Zhang B."/>
            <person name="Ji P."/>
            <person name="Bell-Sakyi L."/>
            <person name="Cui X.M."/>
            <person name="Yuan T.T."/>
            <person name="Jiang B.G."/>
            <person name="Yang W.F."/>
            <person name="Lam T.T."/>
            <person name="Chang Q.C."/>
            <person name="Ding S.J."/>
            <person name="Wang X.J."/>
            <person name="Zhu J.G."/>
            <person name="Ruan X.D."/>
            <person name="Zhao L."/>
            <person name="Wei J.T."/>
            <person name="Ye R.Z."/>
            <person name="Que T.C."/>
            <person name="Du C.H."/>
            <person name="Zhou Y.H."/>
            <person name="Cheng J.X."/>
            <person name="Dai P.F."/>
            <person name="Guo W.B."/>
            <person name="Han X.H."/>
            <person name="Huang E.J."/>
            <person name="Li L.F."/>
            <person name="Wei W."/>
            <person name="Gao Y.C."/>
            <person name="Liu J.Z."/>
            <person name="Shao H.Z."/>
            <person name="Wang X."/>
            <person name="Wang C.C."/>
            <person name="Yang T.C."/>
            <person name="Huo Q.B."/>
            <person name="Li W."/>
            <person name="Chen H.Y."/>
            <person name="Chen S.E."/>
            <person name="Zhou L.G."/>
            <person name="Ni X.B."/>
            <person name="Tian J.H."/>
            <person name="Sheng Y."/>
            <person name="Liu T."/>
            <person name="Pan Y.S."/>
            <person name="Xia L.Y."/>
            <person name="Li J."/>
            <person name="Zhao F."/>
            <person name="Cao W.C."/>
        </authorList>
    </citation>
    <scope>NUCLEOTIDE SEQUENCE</scope>
    <source>
        <strain evidence="3">Rmic-2018</strain>
    </source>
</reference>
<dbReference type="PANTHER" id="PTHR10174">
    <property type="entry name" value="ALPHA-TOCOPHEROL TRANSFER PROTEIN-RELATED"/>
    <property type="match status" value="1"/>
</dbReference>
<feature type="region of interest" description="Disordered" evidence="1">
    <location>
        <begin position="294"/>
        <end position="315"/>
    </location>
</feature>
<dbReference type="PRINTS" id="PR00180">
    <property type="entry name" value="CRETINALDHBP"/>
</dbReference>
<reference evidence="3" key="2">
    <citation type="submission" date="2021-09" db="EMBL/GenBank/DDBJ databases">
        <authorList>
            <person name="Jia N."/>
            <person name="Wang J."/>
            <person name="Shi W."/>
            <person name="Du L."/>
            <person name="Sun Y."/>
            <person name="Zhan W."/>
            <person name="Jiang J."/>
            <person name="Wang Q."/>
            <person name="Zhang B."/>
            <person name="Ji P."/>
            <person name="Sakyi L.B."/>
            <person name="Cui X."/>
            <person name="Yuan T."/>
            <person name="Jiang B."/>
            <person name="Yang W."/>
            <person name="Lam T.T.-Y."/>
            <person name="Chang Q."/>
            <person name="Ding S."/>
            <person name="Wang X."/>
            <person name="Zhu J."/>
            <person name="Ruan X."/>
            <person name="Zhao L."/>
            <person name="Wei J."/>
            <person name="Que T."/>
            <person name="Du C."/>
            <person name="Cheng J."/>
            <person name="Dai P."/>
            <person name="Han X."/>
            <person name="Huang E."/>
            <person name="Gao Y."/>
            <person name="Liu J."/>
            <person name="Shao H."/>
            <person name="Ye R."/>
            <person name="Li L."/>
            <person name="Wei W."/>
            <person name="Wang X."/>
            <person name="Wang C."/>
            <person name="Huo Q."/>
            <person name="Li W."/>
            <person name="Guo W."/>
            <person name="Chen H."/>
            <person name="Chen S."/>
            <person name="Zhou L."/>
            <person name="Zhou L."/>
            <person name="Ni X."/>
            <person name="Tian J."/>
            <person name="Zhou Y."/>
            <person name="Sheng Y."/>
            <person name="Liu T."/>
            <person name="Pan Y."/>
            <person name="Xia L."/>
            <person name="Li J."/>
            <person name="Zhao F."/>
            <person name="Cao W."/>
        </authorList>
    </citation>
    <scope>NUCLEOTIDE SEQUENCE</scope>
    <source>
        <strain evidence="3">Rmic-2018</strain>
        <tissue evidence="3">Larvae</tissue>
    </source>
</reference>
<dbReference type="AlphaFoldDB" id="A0A9J6DQ27"/>
<dbReference type="SMART" id="SM00516">
    <property type="entry name" value="SEC14"/>
    <property type="match status" value="1"/>
</dbReference>
<evidence type="ECO:0000313" key="4">
    <source>
        <dbReference type="Proteomes" id="UP000821866"/>
    </source>
</evidence>
<dbReference type="PANTHER" id="PTHR10174:SF130">
    <property type="entry name" value="ALPHA-TOCOPHEROL TRANSFER PROTEIN-LIKE"/>
    <property type="match status" value="1"/>
</dbReference>
<feature type="domain" description="CRAL-TRIO" evidence="2">
    <location>
        <begin position="104"/>
        <end position="270"/>
    </location>
</feature>
<dbReference type="VEuPathDB" id="VectorBase:LOC119172672"/>
<dbReference type="GO" id="GO:1902936">
    <property type="term" value="F:phosphatidylinositol bisphosphate binding"/>
    <property type="evidence" value="ECO:0007669"/>
    <property type="project" value="TreeGrafter"/>
</dbReference>